<comment type="caution">
    <text evidence="2">The sequence shown here is derived from an EMBL/GenBank/DDBJ whole genome shotgun (WGS) entry which is preliminary data.</text>
</comment>
<dbReference type="InterPro" id="IPR004045">
    <property type="entry name" value="Glutathione_S-Trfase_N"/>
</dbReference>
<proteinExistence type="predicted"/>
<reference evidence="2 3" key="1">
    <citation type="submission" date="2015-12" db="EMBL/GenBank/DDBJ databases">
        <title>The genome of Folsomia candida.</title>
        <authorList>
            <person name="Faddeeva A."/>
            <person name="Derks M.F."/>
            <person name="Anvar Y."/>
            <person name="Smit S."/>
            <person name="Van Straalen N."/>
            <person name="Roelofs D."/>
        </authorList>
    </citation>
    <scope>NUCLEOTIDE SEQUENCE [LARGE SCALE GENOMIC DNA]</scope>
    <source>
        <strain evidence="2 3">VU population</strain>
        <tissue evidence="2">Whole body</tissue>
    </source>
</reference>
<dbReference type="PANTHER" id="PTHR11571:SF150">
    <property type="entry name" value="GLUTATHIONE S-TRANSFERASE"/>
    <property type="match status" value="1"/>
</dbReference>
<feature type="domain" description="GST N-terminal" evidence="1">
    <location>
        <begin position="1"/>
        <end position="98"/>
    </location>
</feature>
<dbReference type="GO" id="GO:0006749">
    <property type="term" value="P:glutathione metabolic process"/>
    <property type="evidence" value="ECO:0007669"/>
    <property type="project" value="TreeGrafter"/>
</dbReference>
<dbReference type="CDD" id="cd03039">
    <property type="entry name" value="GST_N_Sigma_like"/>
    <property type="match status" value="1"/>
</dbReference>
<dbReference type="Pfam" id="PF02798">
    <property type="entry name" value="GST_N"/>
    <property type="match status" value="1"/>
</dbReference>
<dbReference type="EMBL" id="LNIX01000027">
    <property type="protein sequence ID" value="OXA42122.1"/>
    <property type="molecule type" value="Genomic_DNA"/>
</dbReference>
<dbReference type="InterPro" id="IPR050213">
    <property type="entry name" value="GST_superfamily"/>
</dbReference>
<dbReference type="OrthoDB" id="414243at2759"/>
<sequence>MAYKLYYYDIRGAAEPIRMILSYGGVQFEDIRAPMFPLPPKLPKEIKESKEQSVLFYFGNNNTETTWGTIPLMEFEGKKLNQSLTISRYFAKKFHLAGSNDFEAGLCDEYVDTVIDYIKRKEQL</sequence>
<keyword evidence="3" id="KW-1185">Reference proteome</keyword>
<dbReference type="GO" id="GO:0004364">
    <property type="term" value="F:glutathione transferase activity"/>
    <property type="evidence" value="ECO:0007669"/>
    <property type="project" value="TreeGrafter"/>
</dbReference>
<dbReference type="PROSITE" id="PS50404">
    <property type="entry name" value="GST_NTER"/>
    <property type="match status" value="1"/>
</dbReference>
<protein>
    <submittedName>
        <fullName evidence="2">Glutathione S-transferase</fullName>
    </submittedName>
</protein>
<dbReference type="PANTHER" id="PTHR11571">
    <property type="entry name" value="GLUTATHIONE S-TRANSFERASE"/>
    <property type="match status" value="1"/>
</dbReference>
<evidence type="ECO:0000259" key="1">
    <source>
        <dbReference type="PROSITE" id="PS50404"/>
    </source>
</evidence>
<dbReference type="Proteomes" id="UP000198287">
    <property type="component" value="Unassembled WGS sequence"/>
</dbReference>
<dbReference type="SUPFAM" id="SSF52833">
    <property type="entry name" value="Thioredoxin-like"/>
    <property type="match status" value="1"/>
</dbReference>
<dbReference type="Gene3D" id="1.20.1050.130">
    <property type="match status" value="1"/>
</dbReference>
<evidence type="ECO:0000313" key="2">
    <source>
        <dbReference type="EMBL" id="OXA42122.1"/>
    </source>
</evidence>
<dbReference type="InterPro" id="IPR036249">
    <property type="entry name" value="Thioredoxin-like_sf"/>
</dbReference>
<organism evidence="2 3">
    <name type="scientific">Folsomia candida</name>
    <name type="common">Springtail</name>
    <dbReference type="NCBI Taxonomy" id="158441"/>
    <lineage>
        <taxon>Eukaryota</taxon>
        <taxon>Metazoa</taxon>
        <taxon>Ecdysozoa</taxon>
        <taxon>Arthropoda</taxon>
        <taxon>Hexapoda</taxon>
        <taxon>Collembola</taxon>
        <taxon>Entomobryomorpha</taxon>
        <taxon>Isotomoidea</taxon>
        <taxon>Isotomidae</taxon>
        <taxon>Proisotominae</taxon>
        <taxon>Folsomia</taxon>
    </lineage>
</organism>
<name>A0A226D998_FOLCA</name>
<evidence type="ECO:0000313" key="3">
    <source>
        <dbReference type="Proteomes" id="UP000198287"/>
    </source>
</evidence>
<accession>A0A226D998</accession>
<keyword evidence="2" id="KW-0808">Transferase</keyword>
<dbReference type="AlphaFoldDB" id="A0A226D998"/>
<gene>
    <name evidence="2" type="ORF">Fcan01_23155</name>
</gene>